<dbReference type="InterPro" id="IPR020605">
    <property type="entry name" value="Octanoyltransferase_CS"/>
</dbReference>
<evidence type="ECO:0000313" key="11">
    <source>
        <dbReference type="Proteomes" id="UP000298138"/>
    </source>
</evidence>
<name>A0A4S2N3M4_9PEZI</name>
<evidence type="ECO:0000256" key="6">
    <source>
        <dbReference type="PIRSR" id="PIRSR016262-1"/>
    </source>
</evidence>
<dbReference type="AlphaFoldDB" id="A0A4S2N3M4"/>
<keyword evidence="3 5" id="KW-0808">Transferase</keyword>
<reference evidence="10 11" key="1">
    <citation type="submission" date="2019-04" db="EMBL/GenBank/DDBJ databases">
        <title>Comparative genomics and transcriptomics to analyze fruiting body development in filamentous ascomycetes.</title>
        <authorList>
            <consortium name="DOE Joint Genome Institute"/>
            <person name="Lutkenhaus R."/>
            <person name="Traeger S."/>
            <person name="Breuer J."/>
            <person name="Kuo A."/>
            <person name="Lipzen A."/>
            <person name="Pangilinan J."/>
            <person name="Dilworth D."/>
            <person name="Sandor L."/>
            <person name="Poggeler S."/>
            <person name="Barry K."/>
            <person name="Grigoriev I.V."/>
            <person name="Nowrousian M."/>
        </authorList>
    </citation>
    <scope>NUCLEOTIDE SEQUENCE [LARGE SCALE GENOMIC DNA]</scope>
    <source>
        <strain evidence="10 11">CBS 389.68</strain>
    </source>
</reference>
<evidence type="ECO:0000256" key="3">
    <source>
        <dbReference type="ARBA" id="ARBA00022679"/>
    </source>
</evidence>
<evidence type="ECO:0000256" key="4">
    <source>
        <dbReference type="ARBA" id="ARBA00023315"/>
    </source>
</evidence>
<gene>
    <name evidence="10" type="ORF">EX30DRAFT_338462</name>
</gene>
<dbReference type="GO" id="GO:0033819">
    <property type="term" value="F:lipoyl(octanoyl) transferase activity"/>
    <property type="evidence" value="ECO:0007669"/>
    <property type="project" value="UniProtKB-EC"/>
</dbReference>
<keyword evidence="4 5" id="KW-0012">Acyltransferase</keyword>
<evidence type="ECO:0000256" key="1">
    <source>
        <dbReference type="ARBA" id="ARBA00004821"/>
    </source>
</evidence>
<feature type="binding site" evidence="7">
    <location>
        <begin position="169"/>
        <end position="171"/>
    </location>
    <ligand>
        <name>substrate</name>
    </ligand>
</feature>
<sequence length="257" mass="28462">MSPRVRPDHLLHLPLAHAPFARATTLQSIISTSLQTYKTKGRSALPRPPPTLITSEFSHPVYTLGRRDAFSSPPNLPSNATVVHTQRGGQTTYHGPGQLTAYLVADIKNLGFTPRCWIHMLEQSVIDTLDAFKIPAGRLKEFPGVWVAGGKRKICAVGVHMRRNVASYGVGLNVGDQTMRWFQGVEACGLPGEMTTCMEREIGPVDIDDVREMLADCVRARLKLPEVIEGTWREYAMLLGGKLGVKEFVDQGLWEME</sequence>
<dbReference type="Gene3D" id="3.30.930.10">
    <property type="entry name" value="Bira Bifunctional Protein, Domain 2"/>
    <property type="match status" value="1"/>
</dbReference>
<dbReference type="PANTHER" id="PTHR10993:SF7">
    <property type="entry name" value="LIPOYLTRANSFERASE 2, MITOCHONDRIAL-RELATED"/>
    <property type="match status" value="1"/>
</dbReference>
<evidence type="ECO:0000256" key="8">
    <source>
        <dbReference type="PIRSR" id="PIRSR016262-3"/>
    </source>
</evidence>
<comment type="pathway">
    <text evidence="1 5">Protein modification; protein lipoylation via endogenous pathway; protein N(6)-(lipoyl)lysine from octanoyl-[acyl-carrier-protein]: step 1/2.</text>
</comment>
<protein>
    <recommendedName>
        <fullName evidence="5">Octanoyltransferase</fullName>
        <ecNumber evidence="5">2.3.1.181</ecNumber>
    </recommendedName>
</protein>
<dbReference type="SUPFAM" id="SSF55681">
    <property type="entry name" value="Class II aaRS and biotin synthetases"/>
    <property type="match status" value="1"/>
</dbReference>
<feature type="site" description="Lowers pKa of active site Cys" evidence="8">
    <location>
        <position position="153"/>
    </location>
</feature>
<dbReference type="STRING" id="341454.A0A4S2N3M4"/>
<dbReference type="EMBL" id="ML220113">
    <property type="protein sequence ID" value="TGZ83862.1"/>
    <property type="molecule type" value="Genomic_DNA"/>
</dbReference>
<feature type="binding site" evidence="7">
    <location>
        <begin position="156"/>
        <end position="158"/>
    </location>
    <ligand>
        <name>substrate</name>
    </ligand>
</feature>
<dbReference type="InterPro" id="IPR000544">
    <property type="entry name" value="Octanoyltransferase"/>
</dbReference>
<evidence type="ECO:0000256" key="2">
    <source>
        <dbReference type="ARBA" id="ARBA00007907"/>
    </source>
</evidence>
<dbReference type="PIRSF" id="PIRSF016262">
    <property type="entry name" value="LPLase"/>
    <property type="match status" value="1"/>
</dbReference>
<dbReference type="EC" id="2.3.1.181" evidence="5"/>
<keyword evidence="11" id="KW-1185">Reference proteome</keyword>
<dbReference type="InterPro" id="IPR045864">
    <property type="entry name" value="aa-tRNA-synth_II/BPL/LPL"/>
</dbReference>
<feature type="active site" description="Acyl-thioester intermediate" evidence="6">
    <location>
        <position position="188"/>
    </location>
</feature>
<dbReference type="PROSITE" id="PS51733">
    <property type="entry name" value="BPL_LPL_CATALYTIC"/>
    <property type="match status" value="1"/>
</dbReference>
<dbReference type="InParanoid" id="A0A4S2N3M4"/>
<dbReference type="GO" id="GO:0009249">
    <property type="term" value="P:protein lipoylation"/>
    <property type="evidence" value="ECO:0007669"/>
    <property type="project" value="InterPro"/>
</dbReference>
<dbReference type="OrthoDB" id="19908at2759"/>
<dbReference type="UniPathway" id="UPA00538">
    <property type="reaction ID" value="UER00592"/>
</dbReference>
<dbReference type="PANTHER" id="PTHR10993">
    <property type="entry name" value="OCTANOYLTRANSFERASE"/>
    <property type="match status" value="1"/>
</dbReference>
<dbReference type="FunCoup" id="A0A4S2N3M4">
    <property type="interactions" value="406"/>
</dbReference>
<dbReference type="NCBIfam" id="TIGR00214">
    <property type="entry name" value="lipB"/>
    <property type="match status" value="1"/>
</dbReference>
<dbReference type="InterPro" id="IPR004143">
    <property type="entry name" value="BPL_LPL_catalytic"/>
</dbReference>
<dbReference type="PROSITE" id="PS01313">
    <property type="entry name" value="LIPB"/>
    <property type="match status" value="1"/>
</dbReference>
<comment type="function">
    <text evidence="5">Catalyzes the transfer of endogenously produced octanoic acid from octanoyl-acyl-carrier-protein onto the lipoyl domains of lipoate-dependent enzymes. Lipoyl-ACP can also act as a substrate although octanoyl-ACP is likely to be the physiological substrate.</text>
</comment>
<dbReference type="Pfam" id="PF21948">
    <property type="entry name" value="LplA-B_cat"/>
    <property type="match status" value="1"/>
</dbReference>
<comment type="catalytic activity">
    <reaction evidence="5">
        <text>octanoyl-[ACP] + L-lysyl-[protein] = N(6)-octanoyl-L-lysyl-[protein] + holo-[ACP] + H(+)</text>
        <dbReference type="Rhea" id="RHEA:17665"/>
        <dbReference type="Rhea" id="RHEA-COMP:9636"/>
        <dbReference type="Rhea" id="RHEA-COMP:9685"/>
        <dbReference type="Rhea" id="RHEA-COMP:9752"/>
        <dbReference type="Rhea" id="RHEA-COMP:9928"/>
        <dbReference type="ChEBI" id="CHEBI:15378"/>
        <dbReference type="ChEBI" id="CHEBI:29969"/>
        <dbReference type="ChEBI" id="CHEBI:64479"/>
        <dbReference type="ChEBI" id="CHEBI:78463"/>
        <dbReference type="ChEBI" id="CHEBI:78809"/>
        <dbReference type="EC" id="2.3.1.181"/>
    </reaction>
</comment>
<comment type="similarity">
    <text evidence="2 5">Belongs to the LipB family.</text>
</comment>
<dbReference type="Proteomes" id="UP000298138">
    <property type="component" value="Unassembled WGS sequence"/>
</dbReference>
<accession>A0A4S2N3M4</accession>
<evidence type="ECO:0000259" key="9">
    <source>
        <dbReference type="PROSITE" id="PS51733"/>
    </source>
</evidence>
<evidence type="ECO:0000256" key="5">
    <source>
        <dbReference type="PIRNR" id="PIRNR016262"/>
    </source>
</evidence>
<organism evidence="10 11">
    <name type="scientific">Ascodesmis nigricans</name>
    <dbReference type="NCBI Taxonomy" id="341454"/>
    <lineage>
        <taxon>Eukaryota</taxon>
        <taxon>Fungi</taxon>
        <taxon>Dikarya</taxon>
        <taxon>Ascomycota</taxon>
        <taxon>Pezizomycotina</taxon>
        <taxon>Pezizomycetes</taxon>
        <taxon>Pezizales</taxon>
        <taxon>Ascodesmidaceae</taxon>
        <taxon>Ascodesmis</taxon>
    </lineage>
</organism>
<evidence type="ECO:0000313" key="10">
    <source>
        <dbReference type="EMBL" id="TGZ83862.1"/>
    </source>
</evidence>
<proteinExistence type="inferred from homology"/>
<feature type="domain" description="BPL/LPL catalytic" evidence="9">
    <location>
        <begin position="46"/>
        <end position="226"/>
    </location>
</feature>
<evidence type="ECO:0000256" key="7">
    <source>
        <dbReference type="PIRSR" id="PIRSR016262-2"/>
    </source>
</evidence>
<feature type="binding site" evidence="7">
    <location>
        <begin position="87"/>
        <end position="94"/>
    </location>
    <ligand>
        <name>substrate</name>
    </ligand>
</feature>